<evidence type="ECO:0000313" key="1">
    <source>
        <dbReference type="EMBL" id="JAQ75602.1"/>
    </source>
</evidence>
<organism evidence="1">
    <name type="scientific">Fundulus heteroclitus</name>
    <name type="common">Killifish</name>
    <name type="synonym">Mummichog</name>
    <dbReference type="NCBI Taxonomy" id="8078"/>
    <lineage>
        <taxon>Eukaryota</taxon>
        <taxon>Metazoa</taxon>
        <taxon>Chordata</taxon>
        <taxon>Craniata</taxon>
        <taxon>Vertebrata</taxon>
        <taxon>Euteleostomi</taxon>
        <taxon>Actinopterygii</taxon>
        <taxon>Neopterygii</taxon>
        <taxon>Teleostei</taxon>
        <taxon>Neoteleostei</taxon>
        <taxon>Acanthomorphata</taxon>
        <taxon>Ovalentaria</taxon>
        <taxon>Atherinomorphae</taxon>
        <taxon>Cyprinodontiformes</taxon>
        <taxon>Fundulidae</taxon>
        <taxon>Fundulus</taxon>
    </lineage>
</organism>
<dbReference type="Gene3D" id="2.40.50.140">
    <property type="entry name" value="Nucleic acid-binding proteins"/>
    <property type="match status" value="1"/>
</dbReference>
<keyword evidence="1" id="KW-0689">Ribosomal protein</keyword>
<keyword evidence="1" id="KW-0687">Ribonucleoprotein</keyword>
<dbReference type="AlphaFoldDB" id="A0A146S4R8"/>
<sequence>MNKAAANAFSVLVGQVHRIYPQNTRQALIRSLHMELDQDIVMYFNKIMYLKAFLRNEQVLIGDMVLLRRRPKLECRSPDERFEVIERLYPVGQSVDPLSGMASRGIRYADES</sequence>
<dbReference type="PANTHER" id="PTHR24088:SF0">
    <property type="entry name" value="SMALL RIBOSOMAL SUBUNIT PROTEIN US17M"/>
    <property type="match status" value="1"/>
</dbReference>
<name>A0A146S4R8_FUNHE</name>
<accession>A0A146S4R8</accession>
<dbReference type="EMBL" id="GCES01111513">
    <property type="protein sequence ID" value="JAQ74809.1"/>
    <property type="molecule type" value="Transcribed_RNA"/>
</dbReference>
<dbReference type="InterPro" id="IPR012340">
    <property type="entry name" value="NA-bd_OB-fold"/>
</dbReference>
<dbReference type="GO" id="GO:0032543">
    <property type="term" value="P:mitochondrial translation"/>
    <property type="evidence" value="ECO:0007669"/>
    <property type="project" value="TreeGrafter"/>
</dbReference>
<reference evidence="1" key="1">
    <citation type="submission" date="2015-01" db="EMBL/GenBank/DDBJ databases">
        <title>EvidentialGene: Evidence-directed Construction of Complete mRNA Transcriptomes without Genomes.</title>
        <authorList>
            <person name="Gilbert D.G."/>
        </authorList>
    </citation>
    <scope>NUCLEOTIDE SEQUENCE</scope>
</reference>
<proteinExistence type="predicted"/>
<dbReference type="EMBL" id="GCES01110720">
    <property type="protein sequence ID" value="JAQ75602.1"/>
    <property type="molecule type" value="Transcribed_RNA"/>
</dbReference>
<dbReference type="InterPro" id="IPR039193">
    <property type="entry name" value="Ribosomal_uS17m_metazoa"/>
</dbReference>
<dbReference type="GO" id="GO:0003735">
    <property type="term" value="F:structural constituent of ribosome"/>
    <property type="evidence" value="ECO:0007669"/>
    <property type="project" value="InterPro"/>
</dbReference>
<dbReference type="PANTHER" id="PTHR24088">
    <property type="entry name" value="28S RIBOSOMAL PROTEIN S17, MITOCHONDRIAL"/>
    <property type="match status" value="1"/>
</dbReference>
<protein>
    <submittedName>
        <fullName evidence="1">28S ribosomal protein S17, mitochondrial</fullName>
    </submittedName>
</protein>
<dbReference type="GO" id="GO:0005763">
    <property type="term" value="C:mitochondrial small ribosomal subunit"/>
    <property type="evidence" value="ECO:0007669"/>
    <property type="project" value="InterPro"/>
</dbReference>
<dbReference type="SUPFAM" id="SSF50249">
    <property type="entry name" value="Nucleic acid-binding proteins"/>
    <property type="match status" value="1"/>
</dbReference>